<dbReference type="SMART" id="SM00248">
    <property type="entry name" value="ANK"/>
    <property type="match status" value="3"/>
</dbReference>
<feature type="repeat" description="ANK" evidence="1">
    <location>
        <begin position="34"/>
        <end position="66"/>
    </location>
</feature>
<dbReference type="Gene3D" id="1.25.40.20">
    <property type="entry name" value="Ankyrin repeat-containing domain"/>
    <property type="match status" value="1"/>
</dbReference>
<dbReference type="InterPro" id="IPR002110">
    <property type="entry name" value="Ankyrin_rpt"/>
</dbReference>
<dbReference type="PROSITE" id="PS50088">
    <property type="entry name" value="ANK_REPEAT"/>
    <property type="match status" value="2"/>
</dbReference>
<proteinExistence type="predicted"/>
<evidence type="ECO:0008006" key="4">
    <source>
        <dbReference type="Google" id="ProtNLM"/>
    </source>
</evidence>
<keyword evidence="1" id="KW-0040">ANK repeat</keyword>
<reference evidence="2" key="3">
    <citation type="submission" date="2025-09" db="UniProtKB">
        <authorList>
            <consortium name="Ensembl"/>
        </authorList>
    </citation>
    <scope>IDENTIFICATION</scope>
</reference>
<accession>A0AAY5EXU8</accession>
<feature type="repeat" description="ANK" evidence="1">
    <location>
        <begin position="67"/>
        <end position="100"/>
    </location>
</feature>
<protein>
    <recommendedName>
        <fullName evidence="4">KN motif and ankyrin repeat domains 4</fullName>
    </recommendedName>
</protein>
<dbReference type="PANTHER" id="PTHR24168">
    <property type="entry name" value="KN MOTIF AND ANKYRIN REPEAT DOMAIN-CONTAINING"/>
    <property type="match status" value="1"/>
</dbReference>
<dbReference type="AlphaFoldDB" id="A0AAY5EXU8"/>
<dbReference type="GO" id="GO:0030837">
    <property type="term" value="P:negative regulation of actin filament polymerization"/>
    <property type="evidence" value="ECO:0007669"/>
    <property type="project" value="InterPro"/>
</dbReference>
<organism evidence="2 3">
    <name type="scientific">Electrophorus electricus</name>
    <name type="common">Electric eel</name>
    <name type="synonym">Gymnotus electricus</name>
    <dbReference type="NCBI Taxonomy" id="8005"/>
    <lineage>
        <taxon>Eukaryota</taxon>
        <taxon>Metazoa</taxon>
        <taxon>Chordata</taxon>
        <taxon>Craniata</taxon>
        <taxon>Vertebrata</taxon>
        <taxon>Euteleostomi</taxon>
        <taxon>Actinopterygii</taxon>
        <taxon>Neopterygii</taxon>
        <taxon>Teleostei</taxon>
        <taxon>Ostariophysi</taxon>
        <taxon>Gymnotiformes</taxon>
        <taxon>Gymnotoidei</taxon>
        <taxon>Gymnotidae</taxon>
        <taxon>Electrophorus</taxon>
    </lineage>
</organism>
<dbReference type="Ensembl" id="ENSEEET00000064715.1">
    <property type="protein sequence ID" value="ENSEEEP00000061605.1"/>
    <property type="gene ID" value="ENSEEEG00000026214.1"/>
</dbReference>
<dbReference type="PANTHER" id="PTHR24168:SF24">
    <property type="entry name" value="KN MOTIF AND ANKYRIN REPEAT DOMAIN-CONTAINING PROTEIN 4"/>
    <property type="match status" value="1"/>
</dbReference>
<evidence type="ECO:0000256" key="1">
    <source>
        <dbReference type="PROSITE-ProRule" id="PRU00023"/>
    </source>
</evidence>
<reference evidence="2 3" key="1">
    <citation type="submission" date="2020-05" db="EMBL/GenBank/DDBJ databases">
        <title>Electrophorus electricus (electric eel) genome, fEleEle1, primary haplotype.</title>
        <authorList>
            <person name="Myers G."/>
            <person name="Meyer A."/>
            <person name="Fedrigo O."/>
            <person name="Formenti G."/>
            <person name="Rhie A."/>
            <person name="Tracey A."/>
            <person name="Sims Y."/>
            <person name="Jarvis E.D."/>
        </authorList>
    </citation>
    <scope>NUCLEOTIDE SEQUENCE [LARGE SCALE GENOMIC DNA]</scope>
</reference>
<dbReference type="GeneTree" id="ENSGT00940000158468"/>
<dbReference type="SUPFAM" id="SSF48403">
    <property type="entry name" value="Ankyrin repeat"/>
    <property type="match status" value="1"/>
</dbReference>
<dbReference type="Proteomes" id="UP000314983">
    <property type="component" value="Chromosome 3"/>
</dbReference>
<dbReference type="InterPro" id="IPR047184">
    <property type="entry name" value="KANK1-4"/>
</dbReference>
<keyword evidence="3" id="KW-1185">Reference proteome</keyword>
<evidence type="ECO:0000313" key="3">
    <source>
        <dbReference type="Proteomes" id="UP000314983"/>
    </source>
</evidence>
<dbReference type="InterPro" id="IPR036770">
    <property type="entry name" value="Ankyrin_rpt-contain_sf"/>
</dbReference>
<reference evidence="2" key="2">
    <citation type="submission" date="2025-08" db="UniProtKB">
        <authorList>
            <consortium name="Ensembl"/>
        </authorList>
    </citation>
    <scope>IDENTIFICATION</scope>
</reference>
<dbReference type="GO" id="GO:0005856">
    <property type="term" value="C:cytoskeleton"/>
    <property type="evidence" value="ECO:0007669"/>
    <property type="project" value="TreeGrafter"/>
</dbReference>
<evidence type="ECO:0000313" key="2">
    <source>
        <dbReference type="Ensembl" id="ENSEEEP00000061605.1"/>
    </source>
</evidence>
<dbReference type="PROSITE" id="PS50297">
    <property type="entry name" value="ANK_REP_REGION"/>
    <property type="match status" value="2"/>
</dbReference>
<dbReference type="Pfam" id="PF12796">
    <property type="entry name" value="Ank_2"/>
    <property type="match status" value="1"/>
</dbReference>
<dbReference type="GO" id="GO:0005737">
    <property type="term" value="C:cytoplasm"/>
    <property type="evidence" value="ECO:0007669"/>
    <property type="project" value="TreeGrafter"/>
</dbReference>
<sequence>MGGLPVCSGCDVDEPVSSLSSFVSPACPSLFLQSGQTALMLAVSHGRSAMVQVLLKFKADANVQDHEGSTALMSACEHGHTEIVTMLLDTPGCDTSLMDKNGHTALSKAIRASHSEIVDLLKACAEKAALL</sequence>
<name>A0AAY5EXU8_ELEEL</name>